<proteinExistence type="predicted"/>
<keyword evidence="2" id="KW-1185">Reference proteome</keyword>
<evidence type="ECO:0008006" key="3">
    <source>
        <dbReference type="Google" id="ProtNLM"/>
    </source>
</evidence>
<dbReference type="Proteomes" id="UP000439903">
    <property type="component" value="Unassembled WGS sequence"/>
</dbReference>
<dbReference type="GO" id="GO:0000981">
    <property type="term" value="F:DNA-binding transcription factor activity, RNA polymerase II-specific"/>
    <property type="evidence" value="ECO:0007669"/>
    <property type="project" value="InterPro"/>
</dbReference>
<gene>
    <name evidence="1" type="ORF">F8M41_017349</name>
</gene>
<dbReference type="AlphaFoldDB" id="A0A8H4ANA9"/>
<sequence length="363" mass="40288">MFQPNRSQRSRTHATQACINCQIRHQRCEKPSEEDINSTCTYCKNKHLHCENTPPKKRGRKPRSPGIIETPYSWETVVSFIGQGQMPYDQITASNNYRVPSFRNTDANINQELTPITTSINNLGTSYTYNHIATIPSFGAIDVFTGQGQTLDDQNTAPIDPYETFFKTPGTSIGNEATSNHLHIYNHIATLGTSDTFIGQGQTLDDQNTTSINSYESFFGEFIGQEPTQNHQNITPINTYETTSSNFGTSHVYNNITTVPSFGTIDAFIGQVQTLDDQNTALINSYESFFGATGEFIGQEPTQNHQNITPINTCENTTSNLGTSYAYNNITIFPSFGTADALIDQGQTLGNQITTSINYRSIN</sequence>
<dbReference type="OrthoDB" id="2423024at2759"/>
<evidence type="ECO:0000313" key="1">
    <source>
        <dbReference type="EMBL" id="KAF0515231.1"/>
    </source>
</evidence>
<evidence type="ECO:0000313" key="2">
    <source>
        <dbReference type="Proteomes" id="UP000439903"/>
    </source>
</evidence>
<comment type="caution">
    <text evidence="1">The sequence shown here is derived from an EMBL/GenBank/DDBJ whole genome shotgun (WGS) entry which is preliminary data.</text>
</comment>
<dbReference type="EMBL" id="WTPW01000398">
    <property type="protein sequence ID" value="KAF0515231.1"/>
    <property type="molecule type" value="Genomic_DNA"/>
</dbReference>
<organism evidence="1 2">
    <name type="scientific">Gigaspora margarita</name>
    <dbReference type="NCBI Taxonomy" id="4874"/>
    <lineage>
        <taxon>Eukaryota</taxon>
        <taxon>Fungi</taxon>
        <taxon>Fungi incertae sedis</taxon>
        <taxon>Mucoromycota</taxon>
        <taxon>Glomeromycotina</taxon>
        <taxon>Glomeromycetes</taxon>
        <taxon>Diversisporales</taxon>
        <taxon>Gigasporaceae</taxon>
        <taxon>Gigaspora</taxon>
    </lineage>
</organism>
<reference evidence="1 2" key="1">
    <citation type="journal article" date="2019" name="Environ. Microbiol.">
        <title>At the nexus of three kingdoms: the genome of the mycorrhizal fungus Gigaspora margarita provides insights into plant, endobacterial and fungal interactions.</title>
        <authorList>
            <person name="Venice F."/>
            <person name="Ghignone S."/>
            <person name="Salvioli di Fossalunga A."/>
            <person name="Amselem J."/>
            <person name="Novero M."/>
            <person name="Xianan X."/>
            <person name="Sedzielewska Toro K."/>
            <person name="Morin E."/>
            <person name="Lipzen A."/>
            <person name="Grigoriev I.V."/>
            <person name="Henrissat B."/>
            <person name="Martin F.M."/>
            <person name="Bonfante P."/>
        </authorList>
    </citation>
    <scope>NUCLEOTIDE SEQUENCE [LARGE SCALE GENOMIC DNA]</scope>
    <source>
        <strain evidence="1 2">BEG34</strain>
    </source>
</reference>
<dbReference type="GO" id="GO:0008270">
    <property type="term" value="F:zinc ion binding"/>
    <property type="evidence" value="ECO:0007669"/>
    <property type="project" value="InterPro"/>
</dbReference>
<dbReference type="InterPro" id="IPR036864">
    <property type="entry name" value="Zn2-C6_fun-type_DNA-bd_sf"/>
</dbReference>
<name>A0A8H4ANA9_GIGMA</name>
<protein>
    <recommendedName>
        <fullName evidence="3">Zn(2)-C6 fungal-type domain-containing protein</fullName>
    </recommendedName>
</protein>
<dbReference type="SUPFAM" id="SSF57701">
    <property type="entry name" value="Zn2/Cys6 DNA-binding domain"/>
    <property type="match status" value="1"/>
</dbReference>
<accession>A0A8H4ANA9</accession>